<comment type="caution">
    <text evidence="1">The sequence shown here is derived from an EMBL/GenBank/DDBJ whole genome shotgun (WGS) entry which is preliminary data.</text>
</comment>
<dbReference type="AlphaFoldDB" id="A0A9Q4ZIR2"/>
<proteinExistence type="predicted"/>
<name>A0A9Q4ZIR2_RHOHA</name>
<accession>A0A9Q4ZIR2</accession>
<gene>
    <name evidence="1" type="ORF">GS882_03530</name>
</gene>
<evidence type="ECO:0000313" key="1">
    <source>
        <dbReference type="EMBL" id="NKT77285.1"/>
    </source>
</evidence>
<protein>
    <submittedName>
        <fullName evidence="1">Uncharacterized protein</fullName>
    </submittedName>
</protein>
<reference evidence="1" key="1">
    <citation type="journal article" date="2020" name="Environ. Microbiol.">
        <title>The novel and transferable erm(51) gene confers Macrolides, Lincosamides, and Streptogramins B (MLSB) resistance to clonal Rhodococcus equi in the environment.</title>
        <authorList>
            <person name="Huber L."/>
            <person name="Giguere S."/>
            <person name="Slovis N.M."/>
            <person name="Alvarez-Narvaez S."/>
            <person name="Hart K.A."/>
            <person name="Greiter M."/>
            <person name="Morris E.R.A."/>
            <person name="Cohen N.D."/>
        </authorList>
    </citation>
    <scope>NUCLEOTIDE SEQUENCE</scope>
    <source>
        <strain evidence="1">Lh_116_1</strain>
    </source>
</reference>
<sequence>MSYYLQSLVEQMTDTPTWGWMITQDVFNEQCAKDGLDLSSSAGVTGPGRAPDPILEELERMKDGGEHREGFHSATFVMFDDDGELMARGRLVWTGEAKPDEDAIFAPLFDYGRGCWGCTTIEYDDHPTWRN</sequence>
<evidence type="ECO:0000313" key="2">
    <source>
        <dbReference type="Proteomes" id="UP000603463"/>
    </source>
</evidence>
<dbReference type="EMBL" id="WVBC01000002">
    <property type="protein sequence ID" value="NKT77285.1"/>
    <property type="molecule type" value="Genomic_DNA"/>
</dbReference>
<organism evidence="1 2">
    <name type="scientific">Rhodococcus hoagii</name>
    <name type="common">Corynebacterium equii</name>
    <dbReference type="NCBI Taxonomy" id="43767"/>
    <lineage>
        <taxon>Bacteria</taxon>
        <taxon>Bacillati</taxon>
        <taxon>Actinomycetota</taxon>
        <taxon>Actinomycetes</taxon>
        <taxon>Mycobacteriales</taxon>
        <taxon>Nocardiaceae</taxon>
        <taxon>Prescottella</taxon>
    </lineage>
</organism>
<dbReference type="Proteomes" id="UP000603463">
    <property type="component" value="Unassembled WGS sequence"/>
</dbReference>